<evidence type="ECO:0000256" key="2">
    <source>
        <dbReference type="ARBA" id="ARBA00022884"/>
    </source>
</evidence>
<dbReference type="OrthoDB" id="67027at2759"/>
<dbReference type="Proteomes" id="UP000245946">
    <property type="component" value="Unassembled WGS sequence"/>
</dbReference>
<evidence type="ECO:0000256" key="8">
    <source>
        <dbReference type="PROSITE-ProRule" id="PRU00266"/>
    </source>
</evidence>
<dbReference type="GO" id="GO:0005739">
    <property type="term" value="C:mitochondrion"/>
    <property type="evidence" value="ECO:0007669"/>
    <property type="project" value="TreeGrafter"/>
</dbReference>
<evidence type="ECO:0000259" key="9">
    <source>
        <dbReference type="PROSITE" id="PS50137"/>
    </source>
</evidence>
<dbReference type="Gene3D" id="1.10.1520.10">
    <property type="entry name" value="Ribonuclease III domain"/>
    <property type="match status" value="1"/>
</dbReference>
<dbReference type="GO" id="GO:0004525">
    <property type="term" value="F:ribonuclease III activity"/>
    <property type="evidence" value="ECO:0007669"/>
    <property type="project" value="InterPro"/>
</dbReference>
<evidence type="ECO:0000256" key="3">
    <source>
        <dbReference type="ARBA" id="ARBA00022980"/>
    </source>
</evidence>
<dbReference type="CDD" id="cd19873">
    <property type="entry name" value="DSRM_MRPL3_like"/>
    <property type="match status" value="1"/>
</dbReference>
<dbReference type="SMART" id="SM00535">
    <property type="entry name" value="RIBOc"/>
    <property type="match status" value="1"/>
</dbReference>
<gene>
    <name evidence="10" type="ORF">FA09DRAFT_331305</name>
</gene>
<name>A0A316Z3P8_9BASI</name>
<dbReference type="EMBL" id="KZ819299">
    <property type="protein sequence ID" value="PWN96417.1"/>
    <property type="molecule type" value="Genomic_DNA"/>
</dbReference>
<proteinExistence type="inferred from homology"/>
<dbReference type="InterPro" id="IPR044444">
    <property type="entry name" value="Ribosomal_mL44_DSRM_metazoa"/>
</dbReference>
<keyword evidence="5" id="KW-0687">Ribonucleoprotein</keyword>
<dbReference type="SMART" id="SM00358">
    <property type="entry name" value="DSRM"/>
    <property type="match status" value="1"/>
</dbReference>
<evidence type="ECO:0000256" key="4">
    <source>
        <dbReference type="ARBA" id="ARBA00023128"/>
    </source>
</evidence>
<dbReference type="PROSITE" id="PS50137">
    <property type="entry name" value="DS_RBD"/>
    <property type="match status" value="1"/>
</dbReference>
<dbReference type="GO" id="GO:0006396">
    <property type="term" value="P:RNA processing"/>
    <property type="evidence" value="ECO:0007669"/>
    <property type="project" value="InterPro"/>
</dbReference>
<sequence>MAALSPLRTALRQRLCALPVAATPSVARGLASSSRAAASSSTASPSAGPARHLPPLARADPQLYALTAPLPLSSLSALATRFHLLPASLSAPERKARLEAVAQALVHPSLLPQLARARALSNDELQRMSGDDQAREQYLPLPEKDNAALAAEGNAWLGMLMSEALHLRFPHLPVRALKAAVSAYVGPQTLADVAAELGVTSASLLRFDPSNKVEPSSLKLSRGKAEARKVNARGASTDALRALFALVLSMNGLPALRKQLHSLILSRQLPLEQLLKFTDPKRVLSQTCAKYSLEPPVSRLIAETGRTSIAPIFVVGVWSGATKLGEGTGSALKMAEYRAAEDAMRRFYLATPGQSSLATMPSSTLDAEFAGASAEGAAEPRPAYVAQPLGRSEVVHGSRAA</sequence>
<reference evidence="10 11" key="1">
    <citation type="journal article" date="2018" name="Mol. Biol. Evol.">
        <title>Broad Genomic Sampling Reveals a Smut Pathogenic Ancestry of the Fungal Clade Ustilaginomycotina.</title>
        <authorList>
            <person name="Kijpornyongpan T."/>
            <person name="Mondo S.J."/>
            <person name="Barry K."/>
            <person name="Sandor L."/>
            <person name="Lee J."/>
            <person name="Lipzen A."/>
            <person name="Pangilinan J."/>
            <person name="LaButti K."/>
            <person name="Hainaut M."/>
            <person name="Henrissat B."/>
            <person name="Grigoriev I.V."/>
            <person name="Spatafora J.W."/>
            <person name="Aime M.C."/>
        </authorList>
    </citation>
    <scope>NUCLEOTIDE SEQUENCE [LARGE SCALE GENOMIC DNA]</scope>
    <source>
        <strain evidence="10 11">MCA 4186</strain>
    </source>
</reference>
<dbReference type="PANTHER" id="PTHR11207">
    <property type="entry name" value="RIBONUCLEASE III"/>
    <property type="match status" value="1"/>
</dbReference>
<keyword evidence="11" id="KW-1185">Reference proteome</keyword>
<dbReference type="PANTHER" id="PTHR11207:SF32">
    <property type="entry name" value="LARGE RIBOSOMAL SUBUNIT PROTEIN ML44"/>
    <property type="match status" value="1"/>
</dbReference>
<dbReference type="InterPro" id="IPR044443">
    <property type="entry name" value="Ribosomal_mL44_DSRM_fung"/>
</dbReference>
<accession>A0A316Z3P8</accession>
<dbReference type="GO" id="GO:0003725">
    <property type="term" value="F:double-stranded RNA binding"/>
    <property type="evidence" value="ECO:0007669"/>
    <property type="project" value="InterPro"/>
</dbReference>
<dbReference type="STRING" id="58919.A0A316Z3P8"/>
<evidence type="ECO:0000256" key="6">
    <source>
        <dbReference type="ARBA" id="ARBA00024034"/>
    </source>
</evidence>
<dbReference type="GO" id="GO:0003735">
    <property type="term" value="F:structural constituent of ribosome"/>
    <property type="evidence" value="ECO:0007669"/>
    <property type="project" value="TreeGrafter"/>
</dbReference>
<dbReference type="Gene3D" id="3.30.160.20">
    <property type="match status" value="1"/>
</dbReference>
<comment type="subcellular location">
    <subcellularLocation>
        <location evidence="1">Mitochondrion</location>
    </subcellularLocation>
</comment>
<evidence type="ECO:0000313" key="10">
    <source>
        <dbReference type="EMBL" id="PWN96417.1"/>
    </source>
</evidence>
<dbReference type="Pfam" id="PF22892">
    <property type="entry name" value="DSRM_MRPL44"/>
    <property type="match status" value="1"/>
</dbReference>
<dbReference type="SUPFAM" id="SSF54768">
    <property type="entry name" value="dsRNA-binding domain-like"/>
    <property type="match status" value="1"/>
</dbReference>
<keyword evidence="4" id="KW-0496">Mitochondrion</keyword>
<keyword evidence="3" id="KW-0689">Ribosomal protein</keyword>
<evidence type="ECO:0000256" key="5">
    <source>
        <dbReference type="ARBA" id="ARBA00023274"/>
    </source>
</evidence>
<comment type="similarity">
    <text evidence="6">Belongs to the ribonuclease III family. Mitochondrion-specific ribosomal protein mL44 subfamily.</text>
</comment>
<dbReference type="InterPro" id="IPR036389">
    <property type="entry name" value="RNase_III_sf"/>
</dbReference>
<evidence type="ECO:0000256" key="7">
    <source>
        <dbReference type="ARBA" id="ARBA00035187"/>
    </source>
</evidence>
<dbReference type="InterPro" id="IPR000999">
    <property type="entry name" value="RNase_III_dom"/>
</dbReference>
<organism evidence="10 11">
    <name type="scientific">Tilletiopsis washingtonensis</name>
    <dbReference type="NCBI Taxonomy" id="58919"/>
    <lineage>
        <taxon>Eukaryota</taxon>
        <taxon>Fungi</taxon>
        <taxon>Dikarya</taxon>
        <taxon>Basidiomycota</taxon>
        <taxon>Ustilaginomycotina</taxon>
        <taxon>Exobasidiomycetes</taxon>
        <taxon>Entylomatales</taxon>
        <taxon>Entylomatales incertae sedis</taxon>
        <taxon>Tilletiopsis</taxon>
    </lineage>
</organism>
<keyword evidence="2 8" id="KW-0694">RNA-binding</keyword>
<dbReference type="AlphaFoldDB" id="A0A316Z3P8"/>
<evidence type="ECO:0000313" key="11">
    <source>
        <dbReference type="Proteomes" id="UP000245946"/>
    </source>
</evidence>
<dbReference type="SUPFAM" id="SSF69065">
    <property type="entry name" value="RNase III domain-like"/>
    <property type="match status" value="1"/>
</dbReference>
<dbReference type="RefSeq" id="XP_025596696.1">
    <property type="nucleotide sequence ID" value="XM_025742966.1"/>
</dbReference>
<dbReference type="GeneID" id="37270510"/>
<dbReference type="InterPro" id="IPR014720">
    <property type="entry name" value="dsRBD_dom"/>
</dbReference>
<evidence type="ECO:0000256" key="1">
    <source>
        <dbReference type="ARBA" id="ARBA00004173"/>
    </source>
</evidence>
<feature type="domain" description="DRBM" evidence="9">
    <location>
        <begin position="279"/>
        <end position="349"/>
    </location>
</feature>
<protein>
    <recommendedName>
        <fullName evidence="7">Large ribosomal subunit protein mL44</fullName>
    </recommendedName>
</protein>